<protein>
    <recommendedName>
        <fullName evidence="4">Lipocalin-like domain-containing protein</fullName>
    </recommendedName>
</protein>
<dbReference type="STRING" id="1304281.ACM44_05015"/>
<proteinExistence type="predicted"/>
<dbReference type="RefSeq" id="WP_048498971.1">
    <property type="nucleotide sequence ID" value="NZ_LFNG01000006.1"/>
</dbReference>
<name>A0A0J7J030_9FLAO</name>
<feature type="chain" id="PRO_5005289234" description="Lipocalin-like domain-containing protein" evidence="1">
    <location>
        <begin position="19"/>
        <end position="215"/>
    </location>
</feature>
<dbReference type="EMBL" id="LFNG01000006">
    <property type="protein sequence ID" value="KMQ71597.1"/>
    <property type="molecule type" value="Genomic_DNA"/>
</dbReference>
<accession>A0A0J7J030</accession>
<organism evidence="2 3">
    <name type="scientific">Chryseobacterium koreense CCUG 49689</name>
    <dbReference type="NCBI Taxonomy" id="1304281"/>
    <lineage>
        <taxon>Bacteria</taxon>
        <taxon>Pseudomonadati</taxon>
        <taxon>Bacteroidota</taxon>
        <taxon>Flavobacteriia</taxon>
        <taxon>Flavobacteriales</taxon>
        <taxon>Weeksellaceae</taxon>
        <taxon>Chryseobacterium group</taxon>
        <taxon>Chryseobacterium</taxon>
    </lineage>
</organism>
<keyword evidence="1" id="KW-0732">Signal</keyword>
<evidence type="ECO:0000313" key="3">
    <source>
        <dbReference type="Proteomes" id="UP000035900"/>
    </source>
</evidence>
<dbReference type="PATRIC" id="fig|1304281.5.peg.1077"/>
<feature type="signal peptide" evidence="1">
    <location>
        <begin position="1"/>
        <end position="18"/>
    </location>
</feature>
<keyword evidence="3" id="KW-1185">Reference proteome</keyword>
<sequence length="215" mass="23241">MKKLLVLFSSALMTGAFAQCTISGPSNLPVGSTATYSVDIDDAQCSNCHLWESHGSVASMSPNAKRRAVRVTGNSNGNMTLSLAMLTPKGVSQCNKTIAVGNYATSGAVATTISRDRSEYSTTNAANCNSDFTNYSEMRKSDGIVAFVPSTTNADYKYYWETTYANGEVRTSNDTTPNFSYSKENGISSVKVRITSPNCISNFTKSYNATYWVTF</sequence>
<evidence type="ECO:0008006" key="4">
    <source>
        <dbReference type="Google" id="ProtNLM"/>
    </source>
</evidence>
<comment type="caution">
    <text evidence="2">The sequence shown here is derived from an EMBL/GenBank/DDBJ whole genome shotgun (WGS) entry which is preliminary data.</text>
</comment>
<gene>
    <name evidence="2" type="ORF">ACM44_05015</name>
</gene>
<evidence type="ECO:0000313" key="2">
    <source>
        <dbReference type="EMBL" id="KMQ71597.1"/>
    </source>
</evidence>
<dbReference type="Proteomes" id="UP000035900">
    <property type="component" value="Unassembled WGS sequence"/>
</dbReference>
<dbReference type="OrthoDB" id="1251149at2"/>
<evidence type="ECO:0000256" key="1">
    <source>
        <dbReference type="SAM" id="SignalP"/>
    </source>
</evidence>
<dbReference type="AlphaFoldDB" id="A0A0J7J030"/>
<reference evidence="2 3" key="1">
    <citation type="journal article" date="2004" name="Int. J. Syst. Evol. Microbiol.">
        <title>Kaistella koreensis gen. nov., sp. nov., a novel member of the Chryseobacterium-Bergeyella-Riemerella branch.</title>
        <authorList>
            <person name="Kim M.K."/>
            <person name="Im W.T."/>
            <person name="Shin Y.K."/>
            <person name="Lim J.H."/>
            <person name="Kim S.H."/>
            <person name="Lee B.C."/>
            <person name="Park M.Y."/>
            <person name="Lee K.Y."/>
            <person name="Lee S.T."/>
        </authorList>
    </citation>
    <scope>NUCLEOTIDE SEQUENCE [LARGE SCALE GENOMIC DNA]</scope>
    <source>
        <strain evidence="2 3">CCUG 49689</strain>
    </source>
</reference>